<dbReference type="EMBL" id="BJVY01000014">
    <property type="protein sequence ID" value="GEL71148.1"/>
    <property type="molecule type" value="Genomic_DNA"/>
</dbReference>
<keyword evidence="5" id="KW-1185">Reference proteome</keyword>
<evidence type="ECO:0000259" key="2">
    <source>
        <dbReference type="PROSITE" id="PS50106"/>
    </source>
</evidence>
<dbReference type="RefSeq" id="WP_090488899.1">
    <property type="nucleotide sequence ID" value="NZ_BJVY01000014.1"/>
</dbReference>
<accession>A0A511HC70</accession>
<evidence type="ECO:0000313" key="4">
    <source>
        <dbReference type="EMBL" id="SDD87811.1"/>
    </source>
</evidence>
<evidence type="ECO:0000313" key="3">
    <source>
        <dbReference type="EMBL" id="GEL71148.1"/>
    </source>
</evidence>
<dbReference type="Proteomes" id="UP000198717">
    <property type="component" value="Unassembled WGS sequence"/>
</dbReference>
<comment type="caution">
    <text evidence="3">The sequence shown here is derived from an EMBL/GenBank/DDBJ whole genome shotgun (WGS) entry which is preliminary data.</text>
</comment>
<feature type="region of interest" description="Disordered" evidence="1">
    <location>
        <begin position="1"/>
        <end position="22"/>
    </location>
</feature>
<feature type="domain" description="PDZ" evidence="2">
    <location>
        <begin position="353"/>
        <end position="411"/>
    </location>
</feature>
<proteinExistence type="predicted"/>
<feature type="compositionally biased region" description="Polar residues" evidence="1">
    <location>
        <begin position="312"/>
        <end position="322"/>
    </location>
</feature>
<protein>
    <submittedName>
        <fullName evidence="4">PDZ domain-containing protein</fullName>
    </submittedName>
</protein>
<evidence type="ECO:0000313" key="5">
    <source>
        <dbReference type="Proteomes" id="UP000198717"/>
    </source>
</evidence>
<evidence type="ECO:0000256" key="1">
    <source>
        <dbReference type="SAM" id="MobiDB-lite"/>
    </source>
</evidence>
<dbReference type="AlphaFoldDB" id="A0A511HC70"/>
<feature type="region of interest" description="Disordered" evidence="1">
    <location>
        <begin position="212"/>
        <end position="244"/>
    </location>
</feature>
<reference evidence="3 6" key="2">
    <citation type="submission" date="2019-07" db="EMBL/GenBank/DDBJ databases">
        <title>Whole genome shotgun sequence of Myxococcus virescens NBRC 100334.</title>
        <authorList>
            <person name="Hosoyama A."/>
            <person name="Uohara A."/>
            <person name="Ohji S."/>
            <person name="Ichikawa N."/>
        </authorList>
    </citation>
    <scope>NUCLEOTIDE SEQUENCE [LARGE SCALE GENOMIC DNA]</scope>
    <source>
        <strain evidence="3 6">NBRC 100334</strain>
    </source>
</reference>
<dbReference type="SUPFAM" id="SSF50156">
    <property type="entry name" value="PDZ domain-like"/>
    <property type="match status" value="1"/>
</dbReference>
<dbReference type="PROSITE" id="PS50106">
    <property type="entry name" value="PDZ"/>
    <property type="match status" value="1"/>
</dbReference>
<feature type="compositionally biased region" description="Basic and acidic residues" evidence="1">
    <location>
        <begin position="222"/>
        <end position="244"/>
    </location>
</feature>
<dbReference type="InterPro" id="IPR001478">
    <property type="entry name" value="PDZ"/>
</dbReference>
<name>A0A511HC70_9BACT</name>
<dbReference type="Gene3D" id="2.30.42.10">
    <property type="match status" value="1"/>
</dbReference>
<dbReference type="EMBL" id="FNAJ01000003">
    <property type="protein sequence ID" value="SDD87811.1"/>
    <property type="molecule type" value="Genomic_DNA"/>
</dbReference>
<gene>
    <name evidence="3" type="ORF">MVI01_29320</name>
    <name evidence="4" type="ORF">SAMN04488504_10355</name>
</gene>
<reference evidence="4 5" key="1">
    <citation type="submission" date="2016-10" db="EMBL/GenBank/DDBJ databases">
        <authorList>
            <person name="Varghese N."/>
            <person name="Submissions S."/>
        </authorList>
    </citation>
    <scope>NUCLEOTIDE SEQUENCE [LARGE SCALE GENOMIC DNA]</scope>
    <source>
        <strain evidence="4 5">DSM 2260</strain>
    </source>
</reference>
<dbReference type="InterPro" id="IPR036034">
    <property type="entry name" value="PDZ_sf"/>
</dbReference>
<feature type="region of interest" description="Disordered" evidence="1">
    <location>
        <begin position="299"/>
        <end position="328"/>
    </location>
</feature>
<organism evidence="3 6">
    <name type="scientific">Myxococcus virescens</name>
    <dbReference type="NCBI Taxonomy" id="83456"/>
    <lineage>
        <taxon>Bacteria</taxon>
        <taxon>Pseudomonadati</taxon>
        <taxon>Myxococcota</taxon>
        <taxon>Myxococcia</taxon>
        <taxon>Myxococcales</taxon>
        <taxon>Cystobacterineae</taxon>
        <taxon>Myxococcaceae</taxon>
        <taxon>Myxococcus</taxon>
    </lineage>
</organism>
<dbReference type="Proteomes" id="UP000321224">
    <property type="component" value="Unassembled WGS sequence"/>
</dbReference>
<sequence length="424" mass="44402">MASVKGNANGGNTRKRVQQETLPQDVQAQELERLHSQREALIANVAQSGARLLTVAARRLPTVLTLPVLEGGSRVLQETTLYLQEASMEELLRAAQKKLKAKPGSSILGLLGIGLLAGRLLRKMAEKGGEKGVAEAFQERLREGMFLATHGGVGRPPAAARQRLLRGGAGGAPTQGGVAEGFKERLREGMSMATHGGGVGRPPAATRLRLQKAGGPKQGAPRKRDMKERAPREPAVRAKEVARDVAEGARDATRAFDEVTKSAQGATRAFAEATRGAARKGGEAASGARKAMKDTTREIARGAAKPGVKKSPPSTEATSTKAPAQAPSGYLGMGAFPVRLPERLAKAHGTQSGLKVASVEPDGPAEEAGLHPGDTLLTLEGQPLREVDDLVAQLPPERVGQTVHAKVLRAGAARVIDLTVGTHP</sequence>
<dbReference type="SMART" id="SM00228">
    <property type="entry name" value="PDZ"/>
    <property type="match status" value="1"/>
</dbReference>
<dbReference type="Pfam" id="PF13180">
    <property type="entry name" value="PDZ_2"/>
    <property type="match status" value="1"/>
</dbReference>
<evidence type="ECO:0000313" key="6">
    <source>
        <dbReference type="Proteomes" id="UP000321224"/>
    </source>
</evidence>